<comment type="caution">
    <text evidence="1">The sequence shown here is derived from an EMBL/GenBank/DDBJ whole genome shotgun (WGS) entry which is preliminary data.</text>
</comment>
<protein>
    <submittedName>
        <fullName evidence="1">Uncharacterized protein</fullName>
    </submittedName>
</protein>
<keyword evidence="2" id="KW-1185">Reference proteome</keyword>
<dbReference type="OrthoDB" id="5293686at2"/>
<gene>
    <name evidence="1" type="ORF">GCL60_08795</name>
</gene>
<accession>A0A6N6VTR5</accession>
<sequence>MTYKEYIAAIRVFNHFPDMQNIPYERLSSLFRENLLFLRKKDCYCEDDAGNIPKIPTIYPIFPTTGEASKGFYNSLPFAYISWYIPSNALPIIEVIETPIPHNELIFNSMEKEEIDKALSPKGISIIGSFEKVTYPILNAGLTSIRKRALSKILEISNKNAVIYLSIFRDMPKILVGDSFSSYQQGFEVSQNLNGWAYQSKRTMPIMFQKKLYVYTLDCWALSKKDLII</sequence>
<organism evidence="1 2">
    <name type="scientific">Silvanigrella paludirubra</name>
    <dbReference type="NCBI Taxonomy" id="2499159"/>
    <lineage>
        <taxon>Bacteria</taxon>
        <taxon>Pseudomonadati</taxon>
        <taxon>Bdellovibrionota</taxon>
        <taxon>Oligoflexia</taxon>
        <taxon>Silvanigrellales</taxon>
        <taxon>Silvanigrellaceae</taxon>
        <taxon>Silvanigrella</taxon>
    </lineage>
</organism>
<evidence type="ECO:0000313" key="2">
    <source>
        <dbReference type="Proteomes" id="UP000437748"/>
    </source>
</evidence>
<proteinExistence type="predicted"/>
<reference evidence="1 2" key="1">
    <citation type="submission" date="2019-10" db="EMBL/GenBank/DDBJ databases">
        <title>New species of Slilvanegrellaceae.</title>
        <authorList>
            <person name="Pitt A."/>
            <person name="Hahn M.W."/>
        </authorList>
    </citation>
    <scope>NUCLEOTIDE SEQUENCE [LARGE SCALE GENOMIC DNA]</scope>
    <source>
        <strain evidence="1 2">SP-Ram-0.45-NSY-1</strain>
    </source>
</reference>
<dbReference type="Proteomes" id="UP000437748">
    <property type="component" value="Unassembled WGS sequence"/>
</dbReference>
<dbReference type="RefSeq" id="WP_153420343.1">
    <property type="nucleotide sequence ID" value="NZ_WFLM01000003.1"/>
</dbReference>
<dbReference type="EMBL" id="WFLM01000003">
    <property type="protein sequence ID" value="KAB8038946.1"/>
    <property type="molecule type" value="Genomic_DNA"/>
</dbReference>
<name>A0A6N6VTR5_9BACT</name>
<evidence type="ECO:0000313" key="1">
    <source>
        <dbReference type="EMBL" id="KAB8038946.1"/>
    </source>
</evidence>
<dbReference type="AlphaFoldDB" id="A0A6N6VTR5"/>